<proteinExistence type="predicted"/>
<accession>A0ABD5YN62</accession>
<dbReference type="EMBL" id="JBHTAX010000001">
    <property type="protein sequence ID" value="MFC7189083.1"/>
    <property type="molecule type" value="Genomic_DNA"/>
</dbReference>
<comment type="caution">
    <text evidence="2">The sequence shown here is derived from an EMBL/GenBank/DDBJ whole genome shotgun (WGS) entry which is preliminary data.</text>
</comment>
<organism evidence="2 3">
    <name type="scientific">Halocatena marina</name>
    <dbReference type="NCBI Taxonomy" id="2934937"/>
    <lineage>
        <taxon>Archaea</taxon>
        <taxon>Methanobacteriati</taxon>
        <taxon>Methanobacteriota</taxon>
        <taxon>Stenosarchaea group</taxon>
        <taxon>Halobacteria</taxon>
        <taxon>Halobacteriales</taxon>
        <taxon>Natronomonadaceae</taxon>
        <taxon>Halocatena</taxon>
    </lineage>
</organism>
<feature type="transmembrane region" description="Helical" evidence="1">
    <location>
        <begin position="293"/>
        <end position="311"/>
    </location>
</feature>
<feature type="transmembrane region" description="Helical" evidence="1">
    <location>
        <begin position="140"/>
        <end position="163"/>
    </location>
</feature>
<evidence type="ECO:0000313" key="3">
    <source>
        <dbReference type="Proteomes" id="UP001596417"/>
    </source>
</evidence>
<feature type="transmembrane region" description="Helical" evidence="1">
    <location>
        <begin position="61"/>
        <end position="83"/>
    </location>
</feature>
<gene>
    <name evidence="2" type="ORF">ACFQL7_03950</name>
</gene>
<dbReference type="RefSeq" id="WP_264555150.1">
    <property type="nucleotide sequence ID" value="NZ_CP109979.1"/>
</dbReference>
<sequence length="401" mass="42842">MSNFTRSGRPEINGDGLFFLFSGRSWVTNGVTPYRNLIDIKPPVTHEFAALIAVISGGDPFLMAFLADFTTSAAVVGIVVLVGQLAYQQARDPRAAYAAGTAVLFFPLYYSYPGFRPKYFTVAFGLLSVWLLTREQPAGAGASAAVAAGFWQFGAIFPVLVLGQTAVRRDWSATIRSLAGIVVVVIVVILPIALAGILAVGDMLEQVIFFPIIASEDMPLAVRIDKFVAILGPAVPAVIIGVLGALLPAATAIKRRVLNRSRQRADPGLWLSILAGWFILQVFVFDLDAGIDLLPLLACCALGYGALGRVLDEHTILILLSVVTVAVGFGGVSPIQPGPWTHEVGSMQWHYWTATPPSSDCFIKKGFDAYLTGPAREAGLPAGSTCGHDFERIVRIALGLQ</sequence>
<dbReference type="GO" id="GO:0016757">
    <property type="term" value="F:glycosyltransferase activity"/>
    <property type="evidence" value="ECO:0007669"/>
    <property type="project" value="UniProtKB-KW"/>
</dbReference>
<dbReference type="Pfam" id="PF15971">
    <property type="entry name" value="Mannosyl_trans4"/>
    <property type="match status" value="1"/>
</dbReference>
<reference evidence="2 3" key="1">
    <citation type="journal article" date="2019" name="Int. J. Syst. Evol. Microbiol.">
        <title>The Global Catalogue of Microorganisms (GCM) 10K type strain sequencing project: providing services to taxonomists for standard genome sequencing and annotation.</title>
        <authorList>
            <consortium name="The Broad Institute Genomics Platform"/>
            <consortium name="The Broad Institute Genome Sequencing Center for Infectious Disease"/>
            <person name="Wu L."/>
            <person name="Ma J."/>
        </authorList>
    </citation>
    <scope>NUCLEOTIDE SEQUENCE [LARGE SCALE GENOMIC DNA]</scope>
    <source>
        <strain evidence="2 3">RDMS1</strain>
    </source>
</reference>
<dbReference type="AlphaFoldDB" id="A0ABD5YN62"/>
<keyword evidence="1" id="KW-0812">Transmembrane</keyword>
<feature type="transmembrane region" description="Helical" evidence="1">
    <location>
        <begin position="268"/>
        <end position="287"/>
    </location>
</feature>
<dbReference type="GeneID" id="76198645"/>
<feature type="transmembrane region" description="Helical" evidence="1">
    <location>
        <begin position="227"/>
        <end position="247"/>
    </location>
</feature>
<feature type="transmembrane region" description="Helical" evidence="1">
    <location>
        <begin position="95"/>
        <end position="112"/>
    </location>
</feature>
<feature type="transmembrane region" description="Helical" evidence="1">
    <location>
        <begin position="175"/>
        <end position="200"/>
    </location>
</feature>
<dbReference type="Proteomes" id="UP001596417">
    <property type="component" value="Unassembled WGS sequence"/>
</dbReference>
<protein>
    <submittedName>
        <fullName evidence="2">DolP-mannose mannosyltransferase</fullName>
    </submittedName>
</protein>
<dbReference type="InterPro" id="IPR031897">
    <property type="entry name" value="AglS"/>
</dbReference>
<keyword evidence="2" id="KW-0328">Glycosyltransferase</keyword>
<keyword evidence="1" id="KW-0472">Membrane</keyword>
<feature type="transmembrane region" description="Helical" evidence="1">
    <location>
        <begin position="316"/>
        <end position="335"/>
    </location>
</feature>
<keyword evidence="1" id="KW-1133">Transmembrane helix</keyword>
<keyword evidence="3" id="KW-1185">Reference proteome</keyword>
<keyword evidence="2" id="KW-0808">Transferase</keyword>
<name>A0ABD5YN62_9EURY</name>
<evidence type="ECO:0000313" key="2">
    <source>
        <dbReference type="EMBL" id="MFC7189083.1"/>
    </source>
</evidence>
<evidence type="ECO:0000256" key="1">
    <source>
        <dbReference type="SAM" id="Phobius"/>
    </source>
</evidence>